<dbReference type="InterPro" id="IPR016197">
    <property type="entry name" value="Chromo-like_dom_sf"/>
</dbReference>
<organism evidence="3 4">
    <name type="scientific">Bipolaris victoriae (strain FI3)</name>
    <name type="common">Victoria blight of oats agent</name>
    <name type="synonym">Cochliobolus victoriae</name>
    <dbReference type="NCBI Taxonomy" id="930091"/>
    <lineage>
        <taxon>Eukaryota</taxon>
        <taxon>Fungi</taxon>
        <taxon>Dikarya</taxon>
        <taxon>Ascomycota</taxon>
        <taxon>Pezizomycotina</taxon>
        <taxon>Dothideomycetes</taxon>
        <taxon>Pleosporomycetidae</taxon>
        <taxon>Pleosporales</taxon>
        <taxon>Pleosporineae</taxon>
        <taxon>Pleosporaceae</taxon>
        <taxon>Bipolaris</taxon>
    </lineage>
</organism>
<dbReference type="OrthoDB" id="3694450at2759"/>
<evidence type="ECO:0000256" key="2">
    <source>
        <dbReference type="SAM" id="MobiDB-lite"/>
    </source>
</evidence>
<dbReference type="GeneID" id="26257466"/>
<feature type="compositionally biased region" description="Low complexity" evidence="2">
    <location>
        <begin position="18"/>
        <end position="35"/>
    </location>
</feature>
<dbReference type="Proteomes" id="UP000054337">
    <property type="component" value="Unassembled WGS sequence"/>
</dbReference>
<dbReference type="SUPFAM" id="SSF54160">
    <property type="entry name" value="Chromo domain-like"/>
    <property type="match status" value="1"/>
</dbReference>
<feature type="region of interest" description="Disordered" evidence="2">
    <location>
        <begin position="1"/>
        <end position="217"/>
    </location>
</feature>
<feature type="compositionally biased region" description="Polar residues" evidence="2">
    <location>
        <begin position="97"/>
        <end position="114"/>
    </location>
</feature>
<gene>
    <name evidence="3" type="ORF">COCVIDRAFT_43136</name>
</gene>
<comment type="subunit">
    <text evidence="1">Component of the NuA4 histone acetyltransferase complex.</text>
</comment>
<feature type="compositionally biased region" description="Basic and acidic residues" evidence="2">
    <location>
        <begin position="48"/>
        <end position="62"/>
    </location>
</feature>
<accession>W7E0W4</accession>
<dbReference type="HOGENOM" id="CLU_816339_0_0_1"/>
<dbReference type="RefSeq" id="XP_014550298.1">
    <property type="nucleotide sequence ID" value="XM_014694812.1"/>
</dbReference>
<feature type="compositionally biased region" description="Polar residues" evidence="2">
    <location>
        <begin position="152"/>
        <end position="175"/>
    </location>
</feature>
<keyword evidence="4" id="KW-1185">Reference proteome</keyword>
<dbReference type="EMBL" id="KI968898">
    <property type="protein sequence ID" value="EUN20724.1"/>
    <property type="molecule type" value="Genomic_DNA"/>
</dbReference>
<feature type="compositionally biased region" description="Basic residues" evidence="2">
    <location>
        <begin position="240"/>
        <end position="249"/>
    </location>
</feature>
<dbReference type="CDD" id="cd00024">
    <property type="entry name" value="CD_CSD"/>
    <property type="match status" value="1"/>
</dbReference>
<sequence>MPLARCSITTNTTIFGKDNSNISGSRGRGDSSISSCDDFAPQDESEGEEFKRNLGEGTEKESSTQPAPSKNVRQENTVVIKDSQPIVDTDEGDSHENNAGTQIGNRLKVSSITTPDLRGGECPIETENVIDSDAVRKEKTQMSGFPRRKFPSTPTSSSKMNIEQSTQGSPPTIKNTSSSSSSDTDDDHYDRAKQRRLLPSGGRQFSNRPLALKPLSGPPCSGYDAKICYSNDSSNDSSKHRSHQHKRKRMQDTANDDDDDDDEEYEVEKILNARVHRRKLQYRYNASNFKNSPYRLRDFHAANPFHPGPPRRLEMWVQCWEKDRDAGNHPDDNKPEELNN</sequence>
<name>W7E0W4_BIPV3</name>
<protein>
    <submittedName>
        <fullName evidence="3">Uncharacterized protein</fullName>
    </submittedName>
</protein>
<feature type="region of interest" description="Disordered" evidence="2">
    <location>
        <begin position="231"/>
        <end position="262"/>
    </location>
</feature>
<dbReference type="Gene3D" id="2.40.50.40">
    <property type="match status" value="1"/>
</dbReference>
<reference evidence="3 4" key="1">
    <citation type="journal article" date="2013" name="PLoS Genet.">
        <title>Comparative genome structure, secondary metabolite, and effector coding capacity across Cochliobolus pathogens.</title>
        <authorList>
            <person name="Condon B.J."/>
            <person name="Leng Y."/>
            <person name="Wu D."/>
            <person name="Bushley K.E."/>
            <person name="Ohm R.A."/>
            <person name="Otillar R."/>
            <person name="Martin J."/>
            <person name="Schackwitz W."/>
            <person name="Grimwood J."/>
            <person name="MohdZainudin N."/>
            <person name="Xue C."/>
            <person name="Wang R."/>
            <person name="Manning V.A."/>
            <person name="Dhillon B."/>
            <person name="Tu Z.J."/>
            <person name="Steffenson B.J."/>
            <person name="Salamov A."/>
            <person name="Sun H."/>
            <person name="Lowry S."/>
            <person name="LaButti K."/>
            <person name="Han J."/>
            <person name="Copeland A."/>
            <person name="Lindquist E."/>
            <person name="Barry K."/>
            <person name="Schmutz J."/>
            <person name="Baker S.E."/>
            <person name="Ciuffetti L.M."/>
            <person name="Grigoriev I.V."/>
            <person name="Zhong S."/>
            <person name="Turgeon B.G."/>
        </authorList>
    </citation>
    <scope>NUCLEOTIDE SEQUENCE [LARGE SCALE GENOMIC DNA]</scope>
    <source>
        <strain evidence="3 4">FI3</strain>
    </source>
</reference>
<evidence type="ECO:0000313" key="4">
    <source>
        <dbReference type="Proteomes" id="UP000054337"/>
    </source>
</evidence>
<dbReference type="AlphaFoldDB" id="W7E0W4"/>
<evidence type="ECO:0000256" key="1">
    <source>
        <dbReference type="ARBA" id="ARBA00011353"/>
    </source>
</evidence>
<proteinExistence type="predicted"/>
<evidence type="ECO:0000313" key="3">
    <source>
        <dbReference type="EMBL" id="EUN20724.1"/>
    </source>
</evidence>